<organism evidence="2 3">
    <name type="scientific">Lentzea rhizosphaerae</name>
    <dbReference type="NCBI Taxonomy" id="2041025"/>
    <lineage>
        <taxon>Bacteria</taxon>
        <taxon>Bacillati</taxon>
        <taxon>Actinomycetota</taxon>
        <taxon>Actinomycetes</taxon>
        <taxon>Pseudonocardiales</taxon>
        <taxon>Pseudonocardiaceae</taxon>
        <taxon>Lentzea</taxon>
    </lineage>
</organism>
<evidence type="ECO:0000256" key="1">
    <source>
        <dbReference type="SAM" id="Phobius"/>
    </source>
</evidence>
<sequence length="222" mass="22666">MTGSARVGGRIRAGAAVVSAVLVLLAAVLAILLGVSEAGVALLGVLAWLVALAARLPALASVGRLRDPERSRTILAATSAVTDEGVRLAFVLVVVSGSASALWAGFGWALAELVFVVATQLAQFSWPIGRQAAEQLRSQGGFISTHPAHGGVRGITATSFHLGATLLLAAGPWWVLVTASAHAAVNLVFARWARRRLVSVELFSVVVSAALLAAGLAAADLP</sequence>
<proteinExistence type="predicted"/>
<evidence type="ECO:0000313" key="2">
    <source>
        <dbReference type="EMBL" id="MFC3891261.1"/>
    </source>
</evidence>
<keyword evidence="3" id="KW-1185">Reference proteome</keyword>
<name>A0ABV8BPM4_9PSEU</name>
<dbReference type="EMBL" id="JBHRZI010000010">
    <property type="protein sequence ID" value="MFC3891261.1"/>
    <property type="molecule type" value="Genomic_DNA"/>
</dbReference>
<dbReference type="RefSeq" id="WP_382370418.1">
    <property type="nucleotide sequence ID" value="NZ_JBHRZI010000010.1"/>
</dbReference>
<dbReference type="Proteomes" id="UP001595690">
    <property type="component" value="Unassembled WGS sequence"/>
</dbReference>
<reference evidence="3" key="1">
    <citation type="journal article" date="2019" name="Int. J. Syst. Evol. Microbiol.">
        <title>The Global Catalogue of Microorganisms (GCM) 10K type strain sequencing project: providing services to taxonomists for standard genome sequencing and annotation.</title>
        <authorList>
            <consortium name="The Broad Institute Genomics Platform"/>
            <consortium name="The Broad Institute Genome Sequencing Center for Infectious Disease"/>
            <person name="Wu L."/>
            <person name="Ma J."/>
        </authorList>
    </citation>
    <scope>NUCLEOTIDE SEQUENCE [LARGE SCALE GENOMIC DNA]</scope>
    <source>
        <strain evidence="3">CGMCC 4.7405</strain>
    </source>
</reference>
<evidence type="ECO:0000313" key="3">
    <source>
        <dbReference type="Proteomes" id="UP001595690"/>
    </source>
</evidence>
<feature type="transmembrane region" description="Helical" evidence="1">
    <location>
        <begin position="41"/>
        <end position="65"/>
    </location>
</feature>
<gene>
    <name evidence="2" type="ORF">ACFOWZ_07210</name>
</gene>
<feature type="transmembrane region" description="Helical" evidence="1">
    <location>
        <begin position="86"/>
        <end position="111"/>
    </location>
</feature>
<keyword evidence="1" id="KW-0472">Membrane</keyword>
<protein>
    <submittedName>
        <fullName evidence="2">Uncharacterized protein</fullName>
    </submittedName>
</protein>
<comment type="caution">
    <text evidence="2">The sequence shown here is derived from an EMBL/GenBank/DDBJ whole genome shotgun (WGS) entry which is preliminary data.</text>
</comment>
<accession>A0ABV8BPM4</accession>
<keyword evidence="1" id="KW-0812">Transmembrane</keyword>
<feature type="transmembrane region" description="Helical" evidence="1">
    <location>
        <begin position="202"/>
        <end position="219"/>
    </location>
</feature>
<feature type="transmembrane region" description="Helical" evidence="1">
    <location>
        <begin position="12"/>
        <end position="35"/>
    </location>
</feature>
<keyword evidence="1" id="KW-1133">Transmembrane helix</keyword>